<dbReference type="EMBL" id="CATOUU010000790">
    <property type="protein sequence ID" value="CAI9948805.1"/>
    <property type="molecule type" value="Genomic_DNA"/>
</dbReference>
<dbReference type="EMBL" id="CAXDID020000057">
    <property type="protein sequence ID" value="CAL6008571.1"/>
    <property type="molecule type" value="Genomic_DNA"/>
</dbReference>
<dbReference type="EMBL" id="CATOUU010000967">
    <property type="protein sequence ID" value="CAI9963413.1"/>
    <property type="molecule type" value="Genomic_DNA"/>
</dbReference>
<proteinExistence type="predicted"/>
<keyword evidence="5" id="KW-1185">Reference proteome</keyword>
<evidence type="ECO:0000313" key="1">
    <source>
        <dbReference type="EMBL" id="CAI9948805.1"/>
    </source>
</evidence>
<dbReference type="EMBL" id="CAXDID020000068">
    <property type="protein sequence ID" value="CAL6013538.1"/>
    <property type="molecule type" value="Genomic_DNA"/>
</dbReference>
<reference evidence="1" key="1">
    <citation type="submission" date="2023-06" db="EMBL/GenBank/DDBJ databases">
        <authorList>
            <person name="Kurt Z."/>
        </authorList>
    </citation>
    <scope>NUCLEOTIDE SEQUENCE</scope>
</reference>
<gene>
    <name evidence="3" type="ORF">HINF_LOCUS21187</name>
    <name evidence="4" type="ORF">HINF_LOCUS23839</name>
    <name evidence="1" type="ORF">HINF_LOCUS36450</name>
    <name evidence="2" type="ORF">HINF_LOCUS51058</name>
</gene>
<sequence length="152" mass="18099">MHIFIIQPVLKQITFPESVHIQQNNAASAQNDNALQQVRLRRTYLHQYCEIDNCFRNQQHTDAQYIRTNNNQQSQRINYKLLLTSNPLNPLQNQQCRRNELQIQKRRQLSIIQIRKVFKHHGVFNSINSHEQECVILQITSMLLLSIHLNYI</sequence>
<evidence type="ECO:0000313" key="4">
    <source>
        <dbReference type="EMBL" id="CAL6013538.1"/>
    </source>
</evidence>
<dbReference type="Proteomes" id="UP001642409">
    <property type="component" value="Unassembled WGS sequence"/>
</dbReference>
<name>A0AA86U9J2_9EUKA</name>
<evidence type="ECO:0000313" key="2">
    <source>
        <dbReference type="EMBL" id="CAI9963413.1"/>
    </source>
</evidence>
<protein>
    <submittedName>
        <fullName evidence="3">Hypothetical_protein</fullName>
    </submittedName>
</protein>
<comment type="caution">
    <text evidence="1">The sequence shown here is derived from an EMBL/GenBank/DDBJ whole genome shotgun (WGS) entry which is preliminary data.</text>
</comment>
<organism evidence="1">
    <name type="scientific">Hexamita inflata</name>
    <dbReference type="NCBI Taxonomy" id="28002"/>
    <lineage>
        <taxon>Eukaryota</taxon>
        <taxon>Metamonada</taxon>
        <taxon>Diplomonadida</taxon>
        <taxon>Hexamitidae</taxon>
        <taxon>Hexamitinae</taxon>
        <taxon>Hexamita</taxon>
    </lineage>
</organism>
<dbReference type="AlphaFoldDB" id="A0AA86U9J2"/>
<evidence type="ECO:0000313" key="3">
    <source>
        <dbReference type="EMBL" id="CAL6008571.1"/>
    </source>
</evidence>
<evidence type="ECO:0000313" key="5">
    <source>
        <dbReference type="Proteomes" id="UP001642409"/>
    </source>
</evidence>
<reference evidence="3 5" key="2">
    <citation type="submission" date="2024-07" db="EMBL/GenBank/DDBJ databases">
        <authorList>
            <person name="Akdeniz Z."/>
        </authorList>
    </citation>
    <scope>NUCLEOTIDE SEQUENCE [LARGE SCALE GENOMIC DNA]</scope>
</reference>
<accession>A0AA86U9J2</accession>